<dbReference type="Proteomes" id="UP000663720">
    <property type="component" value="Chromosome"/>
</dbReference>
<name>A0A975B8P3_9BACT</name>
<gene>
    <name evidence="1" type="ORF">dnl_33040</name>
</gene>
<accession>A0A975B8P3</accession>
<keyword evidence="2" id="KW-1185">Reference proteome</keyword>
<reference evidence="1" key="1">
    <citation type="journal article" date="2021" name="Microb. Physiol.">
        <title>Proteogenomic Insights into the Physiology of Marine, Sulfate-Reducing, Filamentous Desulfonema limicola and Desulfonema magnum.</title>
        <authorList>
            <person name="Schnaars V."/>
            <person name="Wohlbrand L."/>
            <person name="Scheve S."/>
            <person name="Hinrichs C."/>
            <person name="Reinhardt R."/>
            <person name="Rabus R."/>
        </authorList>
    </citation>
    <scope>NUCLEOTIDE SEQUENCE</scope>
    <source>
        <strain evidence="1">5ac10</strain>
    </source>
</reference>
<dbReference type="EMBL" id="CP061799">
    <property type="protein sequence ID" value="QTA80986.1"/>
    <property type="molecule type" value="Genomic_DNA"/>
</dbReference>
<organism evidence="1 2">
    <name type="scientific">Desulfonema limicola</name>
    <dbReference type="NCBI Taxonomy" id="45656"/>
    <lineage>
        <taxon>Bacteria</taxon>
        <taxon>Pseudomonadati</taxon>
        <taxon>Thermodesulfobacteriota</taxon>
        <taxon>Desulfobacteria</taxon>
        <taxon>Desulfobacterales</taxon>
        <taxon>Desulfococcaceae</taxon>
        <taxon>Desulfonema</taxon>
    </lineage>
</organism>
<sequence>MLLLCTDINKNSLIKYISTSVMFIINNNINMLKIYSFFKCILMNTLFDYKTKITLEF</sequence>
<evidence type="ECO:0000313" key="2">
    <source>
        <dbReference type="Proteomes" id="UP000663720"/>
    </source>
</evidence>
<evidence type="ECO:0000313" key="1">
    <source>
        <dbReference type="EMBL" id="QTA80986.1"/>
    </source>
</evidence>
<protein>
    <submittedName>
        <fullName evidence="1">Uncharacterized protein</fullName>
    </submittedName>
</protein>
<proteinExistence type="predicted"/>
<dbReference type="KEGG" id="dli:dnl_33040"/>
<dbReference type="AlphaFoldDB" id="A0A975B8P3"/>